<feature type="domain" description="Elongation factor G-like" evidence="3">
    <location>
        <begin position="28"/>
        <end position="108"/>
    </location>
</feature>
<dbReference type="OrthoDB" id="364892at2759"/>
<dbReference type="GO" id="GO:0003924">
    <property type="term" value="F:GTPase activity"/>
    <property type="evidence" value="ECO:0007669"/>
    <property type="project" value="TreeGrafter"/>
</dbReference>
<evidence type="ECO:0000256" key="2">
    <source>
        <dbReference type="ARBA" id="ARBA00023134"/>
    </source>
</evidence>
<evidence type="ECO:0000313" key="5">
    <source>
        <dbReference type="Proteomes" id="UP000541444"/>
    </source>
</evidence>
<dbReference type="Pfam" id="PF22042">
    <property type="entry name" value="EF-G_D2"/>
    <property type="match status" value="1"/>
</dbReference>
<gene>
    <name evidence="4" type="ORF">GIB67_001219</name>
</gene>
<evidence type="ECO:0000256" key="1">
    <source>
        <dbReference type="ARBA" id="ARBA00022741"/>
    </source>
</evidence>
<keyword evidence="2" id="KW-0342">GTP-binding</keyword>
<dbReference type="InterPro" id="IPR053905">
    <property type="entry name" value="EF-G-like_DII"/>
</dbReference>
<organism evidence="4 5">
    <name type="scientific">Kingdonia uniflora</name>
    <dbReference type="NCBI Taxonomy" id="39325"/>
    <lineage>
        <taxon>Eukaryota</taxon>
        <taxon>Viridiplantae</taxon>
        <taxon>Streptophyta</taxon>
        <taxon>Embryophyta</taxon>
        <taxon>Tracheophyta</taxon>
        <taxon>Spermatophyta</taxon>
        <taxon>Magnoliopsida</taxon>
        <taxon>Ranunculales</taxon>
        <taxon>Circaeasteraceae</taxon>
        <taxon>Kingdonia</taxon>
    </lineage>
</organism>
<dbReference type="CDD" id="cd16268">
    <property type="entry name" value="EF2_II"/>
    <property type="match status" value="1"/>
</dbReference>
<dbReference type="Proteomes" id="UP000541444">
    <property type="component" value="Unassembled WGS sequence"/>
</dbReference>
<dbReference type="AlphaFoldDB" id="A0A7J7LG98"/>
<name>A0A7J7LG98_9MAGN</name>
<dbReference type="SUPFAM" id="SSF54211">
    <property type="entry name" value="Ribosomal protein S5 domain 2-like"/>
    <property type="match status" value="1"/>
</dbReference>
<dbReference type="Gene3D" id="3.30.70.240">
    <property type="match status" value="1"/>
</dbReference>
<protein>
    <recommendedName>
        <fullName evidence="3">Elongation factor G-like domain-containing protein</fullName>
    </recommendedName>
</protein>
<accession>A0A7J7LG98</accession>
<dbReference type="InterPro" id="IPR009000">
    <property type="entry name" value="Transl_B-barrel_sf"/>
</dbReference>
<sequence>MLPHQGRIGEFASNSIEDVRVAELEEYFLAFARIFSGVLYSGQKIYVLSALYDPLKEETQQRHLQEAEVQSLYLMMAQELKPISSAKAGNIVAIRGLGHHILKNATLSSTKNCCPFSRLTHLLNLVFLQRGNMSLQLRERKGNNKKSVVVRVESLESAVISGFQLATRTGPLCEEPMWGLAFHVEVYINQNASNSNDPDFSTLQACQSMTAVKEACRTAVLQKKPRLIEASLQLFMLMCQLQRASFGFVDELRRWTSGAFTVLLILDHWETLDEDPFFVPKTKEEIEKFGDGSIVLPNRAKKLINSVRRRKGLYVEEKLVQQGRSRGPGPEKSETCAKIFISSNFKCCFVLFKVQFSYMCKLVARHTFIR</sequence>
<evidence type="ECO:0000313" key="4">
    <source>
        <dbReference type="EMBL" id="KAF6141667.1"/>
    </source>
</evidence>
<keyword evidence="1" id="KW-0547">Nucleotide-binding</keyword>
<dbReference type="GO" id="GO:1990904">
    <property type="term" value="C:ribonucleoprotein complex"/>
    <property type="evidence" value="ECO:0007669"/>
    <property type="project" value="TreeGrafter"/>
</dbReference>
<keyword evidence="5" id="KW-1185">Reference proteome</keyword>
<dbReference type="SUPFAM" id="SSF50447">
    <property type="entry name" value="Translation proteins"/>
    <property type="match status" value="1"/>
</dbReference>
<dbReference type="GO" id="GO:0005525">
    <property type="term" value="F:GTP binding"/>
    <property type="evidence" value="ECO:0007669"/>
    <property type="project" value="InterPro"/>
</dbReference>
<dbReference type="Gene3D" id="2.40.30.10">
    <property type="entry name" value="Translation factors"/>
    <property type="match status" value="1"/>
</dbReference>
<dbReference type="SUPFAM" id="SSF54980">
    <property type="entry name" value="EF-G C-terminal domain-like"/>
    <property type="match status" value="1"/>
</dbReference>
<dbReference type="GO" id="GO:0042256">
    <property type="term" value="P:cytosolic ribosome assembly"/>
    <property type="evidence" value="ECO:0007669"/>
    <property type="project" value="TreeGrafter"/>
</dbReference>
<dbReference type="PANTHER" id="PTHR42908">
    <property type="entry name" value="TRANSLATION ELONGATION FACTOR-RELATED"/>
    <property type="match status" value="1"/>
</dbReference>
<dbReference type="InterPro" id="IPR020568">
    <property type="entry name" value="Ribosomal_Su5_D2-typ_SF"/>
</dbReference>
<dbReference type="PANTHER" id="PTHR42908:SF3">
    <property type="entry name" value="ELONGATION FACTOR-LIKE GTPASE 1"/>
    <property type="match status" value="1"/>
</dbReference>
<reference evidence="4 5" key="1">
    <citation type="journal article" date="2020" name="IScience">
        <title>Genome Sequencing of the Endangered Kingdonia uniflora (Circaeasteraceae, Ranunculales) Reveals Potential Mechanisms of Evolutionary Specialization.</title>
        <authorList>
            <person name="Sun Y."/>
            <person name="Deng T."/>
            <person name="Zhang A."/>
            <person name="Moore M.J."/>
            <person name="Landis J.B."/>
            <person name="Lin N."/>
            <person name="Zhang H."/>
            <person name="Zhang X."/>
            <person name="Huang J."/>
            <person name="Zhang X."/>
            <person name="Sun H."/>
            <person name="Wang H."/>
        </authorList>
    </citation>
    <scope>NUCLEOTIDE SEQUENCE [LARGE SCALE GENOMIC DNA]</scope>
    <source>
        <strain evidence="4">TB1705</strain>
        <tissue evidence="4">Leaf</tissue>
    </source>
</reference>
<dbReference type="EMBL" id="JACGCM010002300">
    <property type="protein sequence ID" value="KAF6141667.1"/>
    <property type="molecule type" value="Genomic_DNA"/>
</dbReference>
<dbReference type="InterPro" id="IPR035647">
    <property type="entry name" value="EFG_III/V"/>
</dbReference>
<dbReference type="GO" id="GO:0005829">
    <property type="term" value="C:cytosol"/>
    <property type="evidence" value="ECO:0007669"/>
    <property type="project" value="TreeGrafter"/>
</dbReference>
<proteinExistence type="predicted"/>
<comment type="caution">
    <text evidence="4">The sequence shown here is derived from an EMBL/GenBank/DDBJ whole genome shotgun (WGS) entry which is preliminary data.</text>
</comment>
<dbReference type="GO" id="GO:0043022">
    <property type="term" value="F:ribosome binding"/>
    <property type="evidence" value="ECO:0007669"/>
    <property type="project" value="TreeGrafter"/>
</dbReference>
<evidence type="ECO:0000259" key="3">
    <source>
        <dbReference type="Pfam" id="PF22042"/>
    </source>
</evidence>